<organism evidence="2 3">
    <name type="scientific">Flavobacterium suzhouense</name>
    <dbReference type="NCBI Taxonomy" id="1529638"/>
    <lineage>
        <taxon>Bacteria</taxon>
        <taxon>Pseudomonadati</taxon>
        <taxon>Bacteroidota</taxon>
        <taxon>Flavobacteriia</taxon>
        <taxon>Flavobacteriales</taxon>
        <taxon>Flavobacteriaceae</taxon>
        <taxon>Flavobacterium</taxon>
    </lineage>
</organism>
<protein>
    <recommendedName>
        <fullName evidence="4">Secreted protein</fullName>
    </recommendedName>
</protein>
<accession>A0ABW5NZM4</accession>
<name>A0ABW5NZM4_9FLAO</name>
<feature type="chain" id="PRO_5046204990" description="Secreted protein" evidence="1">
    <location>
        <begin position="24"/>
        <end position="219"/>
    </location>
</feature>
<evidence type="ECO:0000256" key="1">
    <source>
        <dbReference type="SAM" id="SignalP"/>
    </source>
</evidence>
<evidence type="ECO:0000313" key="3">
    <source>
        <dbReference type="Proteomes" id="UP001597480"/>
    </source>
</evidence>
<dbReference type="RefSeq" id="WP_379822265.1">
    <property type="nucleotide sequence ID" value="NZ_JBHUMD010000029.1"/>
</dbReference>
<reference evidence="3" key="1">
    <citation type="journal article" date="2019" name="Int. J. Syst. Evol. Microbiol.">
        <title>The Global Catalogue of Microorganisms (GCM) 10K type strain sequencing project: providing services to taxonomists for standard genome sequencing and annotation.</title>
        <authorList>
            <consortium name="The Broad Institute Genomics Platform"/>
            <consortium name="The Broad Institute Genome Sequencing Center for Infectious Disease"/>
            <person name="Wu L."/>
            <person name="Ma J."/>
        </authorList>
    </citation>
    <scope>NUCLEOTIDE SEQUENCE [LARGE SCALE GENOMIC DNA]</scope>
    <source>
        <strain evidence="3">KCTC 42107</strain>
    </source>
</reference>
<keyword evidence="3" id="KW-1185">Reference proteome</keyword>
<evidence type="ECO:0008006" key="4">
    <source>
        <dbReference type="Google" id="ProtNLM"/>
    </source>
</evidence>
<evidence type="ECO:0000313" key="2">
    <source>
        <dbReference type="EMBL" id="MFD2603467.1"/>
    </source>
</evidence>
<proteinExistence type="predicted"/>
<feature type="signal peptide" evidence="1">
    <location>
        <begin position="1"/>
        <end position="23"/>
    </location>
</feature>
<dbReference type="Proteomes" id="UP001597480">
    <property type="component" value="Unassembled WGS sequence"/>
</dbReference>
<comment type="caution">
    <text evidence="2">The sequence shown here is derived from an EMBL/GenBank/DDBJ whole genome shotgun (WGS) entry which is preliminary data.</text>
</comment>
<keyword evidence="1" id="KW-0732">Signal</keyword>
<dbReference type="EMBL" id="JBHUMD010000029">
    <property type="protein sequence ID" value="MFD2603467.1"/>
    <property type="molecule type" value="Genomic_DNA"/>
</dbReference>
<gene>
    <name evidence="2" type="ORF">ACFSR3_15490</name>
</gene>
<sequence>MQRRYLKYAILSLLITSGTAAFAQIDNPMGGMAIPKAKSTVTPSAIPAKTDLPSSVMPPAKTYNATDLTKKKEEFSMIKKEEFVNRGTEYQDRVNQSVQQKGESNEAFRGNQSFGEIRTKSNYFTIFSADYGLEDGDRIRVLVNDRVVIPEFTLTNNSKALQIMLQPGFNKIEFEAMNQGTSGPNTAQFTVIDDHEKQLMSNQWNLATGFKASVMVIKE</sequence>